<dbReference type="EMBL" id="AZBU02000009">
    <property type="protein sequence ID" value="TKR64583.1"/>
    <property type="molecule type" value="Genomic_DNA"/>
</dbReference>
<evidence type="ECO:0000313" key="4">
    <source>
        <dbReference type="Proteomes" id="UP000298663"/>
    </source>
</evidence>
<sequence length="445" mass="51936">MVAETEENVAEVMKTTSKNPWVERFQEAPVNEIYSHLKSLKAYEVDPEYNKKRKTSEFEELITGFVDFILTPSLLNKGRIKELTGRFFTYADIYAAVLTLLARKVQMVTAQEQNVNVYNFLSLIPLPSQKMYTLFERNEELVDVATKNLKNQFERTWLKFLGKQQVGELPTRFLKQILPYFTQTVIDECPHAPLFADFLFGVFNRGDIYAVWSLGGIFKLMVNHNFEYPDFYQAVYRMTTPQLCYATYREEFFELLSLFLSSSHIPMYIAAAFTKKLARLLLVGKLSCQEPIMSLIRNVLVRHQNVRMLLDREEPSKLDADPYDENEENMQKCGACSSSLWELKTVQAHWNPDVSKRANFVDRELQAMESYVRWRSDDEYFAALLERKFGKQKAALDEEEEPQAKRSKKKFVEEDDDVVPTNFIEPDGSLFADSMAFTYSDYWSF</sequence>
<dbReference type="STRING" id="34508.A0A4U5M7L6"/>
<dbReference type="PANTHER" id="PTHR12455:SF0">
    <property type="entry name" value="NUCLEOLAR COMPLEX PROTEIN 4 HOMOLOG"/>
    <property type="match status" value="1"/>
</dbReference>
<dbReference type="GO" id="GO:0042254">
    <property type="term" value="P:ribosome biogenesis"/>
    <property type="evidence" value="ECO:0007669"/>
    <property type="project" value="InterPro"/>
</dbReference>
<evidence type="ECO:0000259" key="2">
    <source>
        <dbReference type="Pfam" id="PF03914"/>
    </source>
</evidence>
<protein>
    <recommendedName>
        <fullName evidence="2">CCAAT-binding factor domain-containing protein</fullName>
    </recommendedName>
</protein>
<reference evidence="3 4" key="2">
    <citation type="journal article" date="2019" name="G3 (Bethesda)">
        <title>Hybrid Assembly of the Genome of the Entomopathogenic Nematode Steinernema carpocapsae Identifies the X-Chromosome.</title>
        <authorList>
            <person name="Serra L."/>
            <person name="Macchietto M."/>
            <person name="Macias-Munoz A."/>
            <person name="McGill C.J."/>
            <person name="Rodriguez I.M."/>
            <person name="Rodriguez B."/>
            <person name="Murad R."/>
            <person name="Mortazavi A."/>
        </authorList>
    </citation>
    <scope>NUCLEOTIDE SEQUENCE [LARGE SCALE GENOMIC DNA]</scope>
    <source>
        <strain evidence="3 4">ALL</strain>
    </source>
</reference>
<dbReference type="OrthoDB" id="275876at2759"/>
<organism evidence="3 4">
    <name type="scientific">Steinernema carpocapsae</name>
    <name type="common">Entomopathogenic nematode</name>
    <dbReference type="NCBI Taxonomy" id="34508"/>
    <lineage>
        <taxon>Eukaryota</taxon>
        <taxon>Metazoa</taxon>
        <taxon>Ecdysozoa</taxon>
        <taxon>Nematoda</taxon>
        <taxon>Chromadorea</taxon>
        <taxon>Rhabditida</taxon>
        <taxon>Tylenchina</taxon>
        <taxon>Panagrolaimomorpha</taxon>
        <taxon>Strongyloidoidea</taxon>
        <taxon>Steinernematidae</taxon>
        <taxon>Steinernema</taxon>
    </lineage>
</organism>
<proteinExistence type="inferred from homology"/>
<dbReference type="GO" id="GO:0032040">
    <property type="term" value="C:small-subunit processome"/>
    <property type="evidence" value="ECO:0007669"/>
    <property type="project" value="TreeGrafter"/>
</dbReference>
<dbReference type="InterPro" id="IPR005612">
    <property type="entry name" value="CCAAT-binding_factor"/>
</dbReference>
<feature type="domain" description="CCAAT-binding factor" evidence="2">
    <location>
        <begin position="211"/>
        <end position="358"/>
    </location>
</feature>
<evidence type="ECO:0000256" key="1">
    <source>
        <dbReference type="ARBA" id="ARBA00007797"/>
    </source>
</evidence>
<dbReference type="Proteomes" id="UP000298663">
    <property type="component" value="Unassembled WGS sequence"/>
</dbReference>
<reference evidence="3 4" key="1">
    <citation type="journal article" date="2015" name="Genome Biol.">
        <title>Comparative genomics of Steinernema reveals deeply conserved gene regulatory networks.</title>
        <authorList>
            <person name="Dillman A.R."/>
            <person name="Macchietto M."/>
            <person name="Porter C.F."/>
            <person name="Rogers A."/>
            <person name="Williams B."/>
            <person name="Antoshechkin I."/>
            <person name="Lee M.M."/>
            <person name="Goodwin Z."/>
            <person name="Lu X."/>
            <person name="Lewis E.E."/>
            <person name="Goodrich-Blair H."/>
            <person name="Stock S.P."/>
            <person name="Adams B.J."/>
            <person name="Sternberg P.W."/>
            <person name="Mortazavi A."/>
        </authorList>
    </citation>
    <scope>NUCLEOTIDE SEQUENCE [LARGE SCALE GENOMIC DNA]</scope>
    <source>
        <strain evidence="3 4">ALL</strain>
    </source>
</reference>
<dbReference type="Pfam" id="PF03914">
    <property type="entry name" value="CBF"/>
    <property type="match status" value="1"/>
</dbReference>
<dbReference type="PANTHER" id="PTHR12455">
    <property type="entry name" value="NUCLEOLAR COMPLEX PROTEIN 4"/>
    <property type="match status" value="1"/>
</dbReference>
<gene>
    <name evidence="3" type="ORF">L596_025090</name>
</gene>
<evidence type="ECO:0000313" key="3">
    <source>
        <dbReference type="EMBL" id="TKR64583.1"/>
    </source>
</evidence>
<dbReference type="GO" id="GO:0030692">
    <property type="term" value="C:Noc4p-Nop14p complex"/>
    <property type="evidence" value="ECO:0007669"/>
    <property type="project" value="TreeGrafter"/>
</dbReference>
<keyword evidence="4" id="KW-1185">Reference proteome</keyword>
<name>A0A4U5M7L6_STECR</name>
<comment type="caution">
    <text evidence="3">The sequence shown here is derived from an EMBL/GenBank/DDBJ whole genome shotgun (WGS) entry which is preliminary data.</text>
</comment>
<dbReference type="AlphaFoldDB" id="A0A4U5M7L6"/>
<accession>A0A4U5M7L6</accession>
<dbReference type="InterPro" id="IPR027193">
    <property type="entry name" value="Noc4"/>
</dbReference>
<comment type="similarity">
    <text evidence="1">Belongs to the CBF/MAK21 family.</text>
</comment>